<evidence type="ECO:0000259" key="6">
    <source>
        <dbReference type="Pfam" id="PF08281"/>
    </source>
</evidence>
<evidence type="ECO:0000256" key="3">
    <source>
        <dbReference type="ARBA" id="ARBA00023082"/>
    </source>
</evidence>
<comment type="similarity">
    <text evidence="1">Belongs to the sigma-70 factor family. ECF subfamily.</text>
</comment>
<feature type="domain" description="RNA polymerase sigma-70 region 2" evidence="5">
    <location>
        <begin position="6"/>
        <end position="70"/>
    </location>
</feature>
<dbReference type="PANTHER" id="PTHR43133:SF51">
    <property type="entry name" value="RNA POLYMERASE SIGMA FACTOR"/>
    <property type="match status" value="1"/>
</dbReference>
<evidence type="ECO:0000256" key="4">
    <source>
        <dbReference type="ARBA" id="ARBA00023163"/>
    </source>
</evidence>
<dbReference type="InterPro" id="IPR036388">
    <property type="entry name" value="WH-like_DNA-bd_sf"/>
</dbReference>
<keyword evidence="8" id="KW-1185">Reference proteome</keyword>
<dbReference type="InterPro" id="IPR039425">
    <property type="entry name" value="RNA_pol_sigma-70-like"/>
</dbReference>
<keyword evidence="4" id="KW-0804">Transcription</keyword>
<dbReference type="AlphaFoldDB" id="A0A919XLV0"/>
<evidence type="ECO:0000256" key="2">
    <source>
        <dbReference type="ARBA" id="ARBA00023015"/>
    </source>
</evidence>
<dbReference type="NCBIfam" id="TIGR02937">
    <property type="entry name" value="sigma70-ECF"/>
    <property type="match status" value="1"/>
</dbReference>
<dbReference type="Proteomes" id="UP000679779">
    <property type="component" value="Unassembled WGS sequence"/>
</dbReference>
<protein>
    <submittedName>
        <fullName evidence="7">RNA polymerase sigma factor</fullName>
    </submittedName>
</protein>
<evidence type="ECO:0000313" key="8">
    <source>
        <dbReference type="Proteomes" id="UP000679779"/>
    </source>
</evidence>
<dbReference type="InterPro" id="IPR013324">
    <property type="entry name" value="RNA_pol_sigma_r3/r4-like"/>
</dbReference>
<dbReference type="InterPro" id="IPR013325">
    <property type="entry name" value="RNA_pol_sigma_r2"/>
</dbReference>
<dbReference type="GO" id="GO:0003677">
    <property type="term" value="F:DNA binding"/>
    <property type="evidence" value="ECO:0007669"/>
    <property type="project" value="InterPro"/>
</dbReference>
<sequence length="172" mass="19998">MNDRELFETYKEQVYRLCRYMMQNPSDAEDLCQEVFVKALLADRSQVRDLKSWLLRIASNECNSVLRRRKNGWAKELRAYLLARPRLGNPVEESADRHEIKAEFDRMYGKLPDKIRLAVTLRYANDMTVPEIAGVLGIPEGTVKSRLNRGIKLLQQMAAFQEKEMIGNESVF</sequence>
<proteinExistence type="inferred from homology"/>
<dbReference type="InterPro" id="IPR014284">
    <property type="entry name" value="RNA_pol_sigma-70_dom"/>
</dbReference>
<name>A0A919XLV0_9BACL</name>
<dbReference type="InterPro" id="IPR007627">
    <property type="entry name" value="RNA_pol_sigma70_r2"/>
</dbReference>
<dbReference type="CDD" id="cd06171">
    <property type="entry name" value="Sigma70_r4"/>
    <property type="match status" value="1"/>
</dbReference>
<reference evidence="7" key="1">
    <citation type="submission" date="2021-03" db="EMBL/GenBank/DDBJ databases">
        <title>Antimicrobial resistance genes in bacteria isolated from Japanese honey, and their potential for conferring macrolide and lincosamide resistance in the American foulbrood pathogen Paenibacillus larvae.</title>
        <authorList>
            <person name="Okamoto M."/>
            <person name="Kumagai M."/>
            <person name="Kanamori H."/>
            <person name="Takamatsu D."/>
        </authorList>
    </citation>
    <scope>NUCLEOTIDE SEQUENCE</scope>
    <source>
        <strain evidence="7">J2TS6</strain>
    </source>
</reference>
<dbReference type="Gene3D" id="1.10.10.10">
    <property type="entry name" value="Winged helix-like DNA-binding domain superfamily/Winged helix DNA-binding domain"/>
    <property type="match status" value="1"/>
</dbReference>
<keyword evidence="2" id="KW-0805">Transcription regulation</keyword>
<evidence type="ECO:0000313" key="7">
    <source>
        <dbReference type="EMBL" id="GIO34139.1"/>
    </source>
</evidence>
<dbReference type="Gene3D" id="1.10.1740.10">
    <property type="match status" value="1"/>
</dbReference>
<comment type="caution">
    <text evidence="7">The sequence shown here is derived from an EMBL/GenBank/DDBJ whole genome shotgun (WGS) entry which is preliminary data.</text>
</comment>
<dbReference type="SUPFAM" id="SSF88659">
    <property type="entry name" value="Sigma3 and sigma4 domains of RNA polymerase sigma factors"/>
    <property type="match status" value="1"/>
</dbReference>
<accession>A0A919XLV0</accession>
<dbReference type="Pfam" id="PF08281">
    <property type="entry name" value="Sigma70_r4_2"/>
    <property type="match status" value="1"/>
</dbReference>
<dbReference type="GO" id="GO:0016987">
    <property type="term" value="F:sigma factor activity"/>
    <property type="evidence" value="ECO:0007669"/>
    <property type="project" value="UniProtKB-KW"/>
</dbReference>
<dbReference type="InterPro" id="IPR013249">
    <property type="entry name" value="RNA_pol_sigma70_r4_t2"/>
</dbReference>
<gene>
    <name evidence="7" type="primary">csfT</name>
    <name evidence="7" type="ORF">J2TS6_52800</name>
</gene>
<feature type="domain" description="RNA polymerase sigma factor 70 region 4 type 2" evidence="6">
    <location>
        <begin position="103"/>
        <end position="154"/>
    </location>
</feature>
<dbReference type="GO" id="GO:0006352">
    <property type="term" value="P:DNA-templated transcription initiation"/>
    <property type="evidence" value="ECO:0007669"/>
    <property type="project" value="InterPro"/>
</dbReference>
<dbReference type="PANTHER" id="PTHR43133">
    <property type="entry name" value="RNA POLYMERASE ECF-TYPE SIGMA FACTO"/>
    <property type="match status" value="1"/>
</dbReference>
<evidence type="ECO:0000256" key="1">
    <source>
        <dbReference type="ARBA" id="ARBA00010641"/>
    </source>
</evidence>
<keyword evidence="3" id="KW-0731">Sigma factor</keyword>
<evidence type="ECO:0000259" key="5">
    <source>
        <dbReference type="Pfam" id="PF04542"/>
    </source>
</evidence>
<dbReference type="Pfam" id="PF04542">
    <property type="entry name" value="Sigma70_r2"/>
    <property type="match status" value="1"/>
</dbReference>
<dbReference type="SUPFAM" id="SSF88946">
    <property type="entry name" value="Sigma2 domain of RNA polymerase sigma factors"/>
    <property type="match status" value="1"/>
</dbReference>
<organism evidence="7 8">
    <name type="scientific">Paenibacillus albilobatus</name>
    <dbReference type="NCBI Taxonomy" id="2716884"/>
    <lineage>
        <taxon>Bacteria</taxon>
        <taxon>Bacillati</taxon>
        <taxon>Bacillota</taxon>
        <taxon>Bacilli</taxon>
        <taxon>Bacillales</taxon>
        <taxon>Paenibacillaceae</taxon>
        <taxon>Paenibacillus</taxon>
    </lineage>
</organism>
<dbReference type="EMBL" id="BORQ01000008">
    <property type="protein sequence ID" value="GIO34139.1"/>
    <property type="molecule type" value="Genomic_DNA"/>
</dbReference>